<dbReference type="InterPro" id="IPR000086">
    <property type="entry name" value="NUDIX_hydrolase_dom"/>
</dbReference>
<dbReference type="RefSeq" id="WP_159544287.1">
    <property type="nucleotide sequence ID" value="NZ_CP047156.1"/>
</dbReference>
<keyword evidence="9" id="KW-1185">Reference proteome</keyword>
<proteinExistence type="predicted"/>
<dbReference type="PANTHER" id="PTHR12992:SF11">
    <property type="entry name" value="MITOCHONDRIAL COENZYME A DIPHOSPHATASE NUDT8"/>
    <property type="match status" value="1"/>
</dbReference>
<organism evidence="8 9">
    <name type="scientific">Epidermidibacterium keratini</name>
    <dbReference type="NCBI Taxonomy" id="1891644"/>
    <lineage>
        <taxon>Bacteria</taxon>
        <taxon>Bacillati</taxon>
        <taxon>Actinomycetota</taxon>
        <taxon>Actinomycetes</taxon>
        <taxon>Sporichthyales</taxon>
        <taxon>Sporichthyaceae</taxon>
        <taxon>Epidermidibacterium</taxon>
    </lineage>
</organism>
<comment type="cofactor">
    <cofactor evidence="2">
        <name>Mg(2+)</name>
        <dbReference type="ChEBI" id="CHEBI:18420"/>
    </cofactor>
</comment>
<evidence type="ECO:0000313" key="9">
    <source>
        <dbReference type="Proteomes" id="UP000463857"/>
    </source>
</evidence>
<evidence type="ECO:0000256" key="4">
    <source>
        <dbReference type="ARBA" id="ARBA00022801"/>
    </source>
</evidence>
<evidence type="ECO:0000256" key="6">
    <source>
        <dbReference type="ARBA" id="ARBA00023211"/>
    </source>
</evidence>
<sequence>MTFVDVAQAPDFMLPMLQRLRTATATDLHRFAPPDEGARQSSVLILFSDGPAGPDVLLTERTAGMRQHSAQVSFPGGARDPGDADAVATALRETREEVGIAPEHMRVHAQLPDLYIPVTKYAVTPVVASAPGDYRIGEVSPTEVAQAVRVPIEMLVDPGVRRTVQSPMGRFGPAFVLDGLFVWGFTASVLDAVLTLGGFEQEWDREQLIDLPQKYWR</sequence>
<keyword evidence="4" id="KW-0378">Hydrolase</keyword>
<dbReference type="FunCoup" id="A0A7L4YLW6">
    <property type="interactions" value="90"/>
</dbReference>
<dbReference type="GO" id="GO:0046872">
    <property type="term" value="F:metal ion binding"/>
    <property type="evidence" value="ECO:0007669"/>
    <property type="project" value="UniProtKB-KW"/>
</dbReference>
<reference evidence="8 9" key="1">
    <citation type="journal article" date="2018" name="Int. J. Syst. Evol. Microbiol.">
        <title>Epidermidibacterium keratini gen. nov., sp. nov., a member of the family Sporichthyaceae, isolated from keratin epidermis.</title>
        <authorList>
            <person name="Lee D.G."/>
            <person name="Trujillo M.E."/>
            <person name="Kang S."/>
            <person name="Nam J.J."/>
            <person name="Kim Y.J."/>
        </authorList>
    </citation>
    <scope>NUCLEOTIDE SEQUENCE [LARGE SCALE GENOMIC DNA]</scope>
    <source>
        <strain evidence="8 9">EPI-7</strain>
    </source>
</reference>
<keyword evidence="5" id="KW-0460">Magnesium</keyword>
<evidence type="ECO:0000313" key="8">
    <source>
        <dbReference type="EMBL" id="QHC00120.1"/>
    </source>
</evidence>
<name>A0A7L4YLW6_9ACTN</name>
<evidence type="ECO:0000256" key="2">
    <source>
        <dbReference type="ARBA" id="ARBA00001946"/>
    </source>
</evidence>
<keyword evidence="6" id="KW-0464">Manganese</keyword>
<accession>A0A7L4YLW6</accession>
<gene>
    <name evidence="8" type="ORF">EK0264_07415</name>
</gene>
<dbReference type="InParanoid" id="A0A7L4YLW6"/>
<dbReference type="InterPro" id="IPR015797">
    <property type="entry name" value="NUDIX_hydrolase-like_dom_sf"/>
</dbReference>
<dbReference type="CDD" id="cd03426">
    <property type="entry name" value="NUDIX_CoAse_Nudt7"/>
    <property type="match status" value="1"/>
</dbReference>
<dbReference type="PROSITE" id="PS51462">
    <property type="entry name" value="NUDIX"/>
    <property type="match status" value="1"/>
</dbReference>
<dbReference type="EMBL" id="CP047156">
    <property type="protein sequence ID" value="QHC00120.1"/>
    <property type="molecule type" value="Genomic_DNA"/>
</dbReference>
<comment type="cofactor">
    <cofactor evidence="1">
        <name>Mn(2+)</name>
        <dbReference type="ChEBI" id="CHEBI:29035"/>
    </cofactor>
</comment>
<evidence type="ECO:0000256" key="1">
    <source>
        <dbReference type="ARBA" id="ARBA00001936"/>
    </source>
</evidence>
<dbReference type="Gene3D" id="3.90.79.10">
    <property type="entry name" value="Nucleoside Triphosphate Pyrophosphohydrolase"/>
    <property type="match status" value="1"/>
</dbReference>
<evidence type="ECO:0000256" key="5">
    <source>
        <dbReference type="ARBA" id="ARBA00022842"/>
    </source>
</evidence>
<dbReference type="GO" id="GO:0010945">
    <property type="term" value="F:coenzyme A diphosphatase activity"/>
    <property type="evidence" value="ECO:0007669"/>
    <property type="project" value="InterPro"/>
</dbReference>
<dbReference type="Pfam" id="PF00293">
    <property type="entry name" value="NUDIX"/>
    <property type="match status" value="1"/>
</dbReference>
<dbReference type="KEGG" id="eke:EK0264_07415"/>
<feature type="domain" description="Nudix hydrolase" evidence="7">
    <location>
        <begin position="37"/>
        <end position="177"/>
    </location>
</feature>
<dbReference type="InterPro" id="IPR045121">
    <property type="entry name" value="CoAse"/>
</dbReference>
<dbReference type="Proteomes" id="UP000463857">
    <property type="component" value="Chromosome"/>
</dbReference>
<dbReference type="SUPFAM" id="SSF55811">
    <property type="entry name" value="Nudix"/>
    <property type="match status" value="1"/>
</dbReference>
<dbReference type="AlphaFoldDB" id="A0A7L4YLW6"/>
<keyword evidence="3" id="KW-0479">Metal-binding</keyword>
<evidence type="ECO:0000259" key="7">
    <source>
        <dbReference type="PROSITE" id="PS51462"/>
    </source>
</evidence>
<protein>
    <submittedName>
        <fullName evidence="8">NUDIX domain-containing protein</fullName>
    </submittedName>
</protein>
<dbReference type="PANTHER" id="PTHR12992">
    <property type="entry name" value="NUDIX HYDROLASE"/>
    <property type="match status" value="1"/>
</dbReference>
<dbReference type="OrthoDB" id="9802805at2"/>
<evidence type="ECO:0000256" key="3">
    <source>
        <dbReference type="ARBA" id="ARBA00022723"/>
    </source>
</evidence>